<feature type="compositionally biased region" description="Basic and acidic residues" evidence="1">
    <location>
        <begin position="78"/>
        <end position="87"/>
    </location>
</feature>
<evidence type="ECO:0000256" key="2">
    <source>
        <dbReference type="SAM" id="SignalP"/>
    </source>
</evidence>
<feature type="compositionally biased region" description="Basic and acidic residues" evidence="1">
    <location>
        <begin position="95"/>
        <end position="104"/>
    </location>
</feature>
<keyword evidence="4" id="KW-1185">Reference proteome</keyword>
<dbReference type="AlphaFoldDB" id="B8CS24"/>
<dbReference type="EMBL" id="CP000472">
    <property type="protein sequence ID" value="ACJ30314.1"/>
    <property type="molecule type" value="Genomic_DNA"/>
</dbReference>
<keyword evidence="2" id="KW-0732">Signal</keyword>
<evidence type="ECO:0000313" key="3">
    <source>
        <dbReference type="EMBL" id="ACJ30314.1"/>
    </source>
</evidence>
<name>B8CS24_SHEPW</name>
<feature type="signal peptide" evidence="2">
    <location>
        <begin position="1"/>
        <end position="29"/>
    </location>
</feature>
<evidence type="ECO:0000256" key="1">
    <source>
        <dbReference type="SAM" id="MobiDB-lite"/>
    </source>
</evidence>
<gene>
    <name evidence="3" type="ordered locus">swp_3624</name>
</gene>
<dbReference type="Proteomes" id="UP000000753">
    <property type="component" value="Chromosome"/>
</dbReference>
<evidence type="ECO:0000313" key="4">
    <source>
        <dbReference type="Proteomes" id="UP000000753"/>
    </source>
</evidence>
<feature type="chain" id="PRO_5002866975" description="Orphan protein" evidence="2">
    <location>
        <begin position="30"/>
        <end position="182"/>
    </location>
</feature>
<evidence type="ECO:0008006" key="5">
    <source>
        <dbReference type="Google" id="ProtNLM"/>
    </source>
</evidence>
<reference evidence="3 4" key="1">
    <citation type="journal article" date="2008" name="PLoS ONE">
        <title>Environmental adaptation: genomic analysis of the piezotolerant and psychrotolerant deep-sea iron reducing bacterium Shewanella piezotolerans WP3.</title>
        <authorList>
            <person name="Wang F."/>
            <person name="Wang J."/>
            <person name="Jian H."/>
            <person name="Zhang B."/>
            <person name="Li S."/>
            <person name="Wang F."/>
            <person name="Zeng X."/>
            <person name="Gao L."/>
            <person name="Bartlett D.H."/>
            <person name="Yu J."/>
            <person name="Hu S."/>
            <person name="Xiao X."/>
        </authorList>
    </citation>
    <scope>NUCLEOTIDE SEQUENCE [LARGE SCALE GENOMIC DNA]</scope>
    <source>
        <strain evidence="4">WP3 / JCM 13877</strain>
    </source>
</reference>
<feature type="region of interest" description="Disordered" evidence="1">
    <location>
        <begin position="29"/>
        <end position="104"/>
    </location>
</feature>
<sequence>MQISKIDKKIFKVALLALVMSSASFLSWAEGDKPGPTTQDGVTVVGKRPSPQKMIIESSPGRDGQVHSTSTGGTGENSRNEPPKEEKQEEPEEEKETKEKCEADSDTKYATCNATQSAIYRNTLTQSCAGRGTVSAGGNAVYVEAGVSFDSYTQCKDIAQADRNNALHVCTVFQTNRIASCL</sequence>
<proteinExistence type="predicted"/>
<protein>
    <recommendedName>
        <fullName evidence="5">Orphan protein</fullName>
    </recommendedName>
</protein>
<dbReference type="KEGG" id="swp:swp_3624"/>
<accession>B8CS24</accession>
<dbReference type="HOGENOM" id="CLU_1481045_0_0_6"/>
<organism evidence="3 4">
    <name type="scientific">Shewanella piezotolerans (strain WP3 / JCM 13877)</name>
    <dbReference type="NCBI Taxonomy" id="225849"/>
    <lineage>
        <taxon>Bacteria</taxon>
        <taxon>Pseudomonadati</taxon>
        <taxon>Pseudomonadota</taxon>
        <taxon>Gammaproteobacteria</taxon>
        <taxon>Alteromonadales</taxon>
        <taxon>Shewanellaceae</taxon>
        <taxon>Shewanella</taxon>
    </lineage>
</organism>